<proteinExistence type="predicted"/>
<evidence type="ECO:0000256" key="1">
    <source>
        <dbReference type="SAM" id="MobiDB-lite"/>
    </source>
</evidence>
<gene>
    <name evidence="2" type="ORF">AC579_8456</name>
</gene>
<evidence type="ECO:0000313" key="2">
    <source>
        <dbReference type="EMBL" id="KXT08161.1"/>
    </source>
</evidence>
<sequence>MSAENTPAPSAATEATTPPNEVSFTEKDVKNVVAAAATMHKAGPDFEMDFFVKVGSFATRKTAQNQWGDLKKKLKEVQAGVTFVLPTQKQKKEAASATTTPKKRTKKEADGEDGGDGAEEGTPAKKARTPSNKKKGSDSEEVEAGDGSPKSKKKASPVKKAVGKKGAATAKSEPAVKDEEPEKEDPPVKDEETEEGAEKETAPEDDIKKEAAGGDE</sequence>
<feature type="compositionally biased region" description="Acidic residues" evidence="1">
    <location>
        <begin position="110"/>
        <end position="119"/>
    </location>
</feature>
<feature type="region of interest" description="Disordered" evidence="1">
    <location>
        <begin position="1"/>
        <end position="24"/>
    </location>
</feature>
<feature type="compositionally biased region" description="Basic residues" evidence="1">
    <location>
        <begin position="150"/>
        <end position="163"/>
    </location>
</feature>
<dbReference type="STRING" id="113226.A0A139I095"/>
<protein>
    <submittedName>
        <fullName evidence="2">Uncharacterized protein</fullName>
    </submittedName>
</protein>
<evidence type="ECO:0000313" key="3">
    <source>
        <dbReference type="Proteomes" id="UP000073492"/>
    </source>
</evidence>
<feature type="compositionally biased region" description="Low complexity" evidence="1">
    <location>
        <begin position="1"/>
        <end position="21"/>
    </location>
</feature>
<comment type="caution">
    <text evidence="2">The sequence shown here is derived from an EMBL/GenBank/DDBJ whole genome shotgun (WGS) entry which is preliminary data.</text>
</comment>
<feature type="region of interest" description="Disordered" evidence="1">
    <location>
        <begin position="85"/>
        <end position="216"/>
    </location>
</feature>
<reference evidence="2 3" key="1">
    <citation type="submission" date="2015-07" db="EMBL/GenBank/DDBJ databases">
        <title>Comparative genomics of the Sigatoka disease complex on banana suggests a link between parallel evolutionary changes in Pseudocercospora fijiensis and Pseudocercospora eumusae and increased virulence on the banana host.</title>
        <authorList>
            <person name="Chang T.-C."/>
            <person name="Salvucci A."/>
            <person name="Crous P.W."/>
            <person name="Stergiopoulos I."/>
        </authorList>
    </citation>
    <scope>NUCLEOTIDE SEQUENCE [LARGE SCALE GENOMIC DNA]</scope>
    <source>
        <strain evidence="2 3">CBS 116634</strain>
    </source>
</reference>
<dbReference type="Proteomes" id="UP000073492">
    <property type="component" value="Unassembled WGS sequence"/>
</dbReference>
<dbReference type="AlphaFoldDB" id="A0A139I095"/>
<feature type="compositionally biased region" description="Low complexity" evidence="1">
    <location>
        <begin position="164"/>
        <end position="173"/>
    </location>
</feature>
<keyword evidence="3" id="KW-1185">Reference proteome</keyword>
<dbReference type="EMBL" id="LFZO01000483">
    <property type="protein sequence ID" value="KXT08161.1"/>
    <property type="molecule type" value="Genomic_DNA"/>
</dbReference>
<dbReference type="OrthoDB" id="5403747at2759"/>
<feature type="compositionally biased region" description="Basic residues" evidence="1">
    <location>
        <begin position="125"/>
        <end position="134"/>
    </location>
</feature>
<accession>A0A139I095</accession>
<organism evidence="2 3">
    <name type="scientific">Pseudocercospora musae</name>
    <dbReference type="NCBI Taxonomy" id="113226"/>
    <lineage>
        <taxon>Eukaryota</taxon>
        <taxon>Fungi</taxon>
        <taxon>Dikarya</taxon>
        <taxon>Ascomycota</taxon>
        <taxon>Pezizomycotina</taxon>
        <taxon>Dothideomycetes</taxon>
        <taxon>Dothideomycetidae</taxon>
        <taxon>Mycosphaerellales</taxon>
        <taxon>Mycosphaerellaceae</taxon>
        <taxon>Pseudocercospora</taxon>
    </lineage>
</organism>
<name>A0A139I095_9PEZI</name>
<feature type="compositionally biased region" description="Basic and acidic residues" evidence="1">
    <location>
        <begin position="174"/>
        <end position="216"/>
    </location>
</feature>